<evidence type="ECO:0000313" key="3">
    <source>
        <dbReference type="Proteomes" id="UP000277580"/>
    </source>
</evidence>
<feature type="compositionally biased region" description="Low complexity" evidence="1">
    <location>
        <begin position="218"/>
        <end position="234"/>
    </location>
</feature>
<name>A0A3N4L0C2_9PEZI</name>
<dbReference type="OrthoDB" id="3599883at2759"/>
<protein>
    <recommendedName>
        <fullName evidence="4">Life-span regulatory factor domain-containing protein</fullName>
    </recommendedName>
</protein>
<feature type="compositionally biased region" description="Polar residues" evidence="1">
    <location>
        <begin position="126"/>
        <end position="145"/>
    </location>
</feature>
<reference evidence="2 3" key="1">
    <citation type="journal article" date="2018" name="Nat. Ecol. Evol.">
        <title>Pezizomycetes genomes reveal the molecular basis of ectomycorrhizal truffle lifestyle.</title>
        <authorList>
            <person name="Murat C."/>
            <person name="Payen T."/>
            <person name="Noel B."/>
            <person name="Kuo A."/>
            <person name="Morin E."/>
            <person name="Chen J."/>
            <person name="Kohler A."/>
            <person name="Krizsan K."/>
            <person name="Balestrini R."/>
            <person name="Da Silva C."/>
            <person name="Montanini B."/>
            <person name="Hainaut M."/>
            <person name="Levati E."/>
            <person name="Barry K.W."/>
            <person name="Belfiori B."/>
            <person name="Cichocki N."/>
            <person name="Clum A."/>
            <person name="Dockter R.B."/>
            <person name="Fauchery L."/>
            <person name="Guy J."/>
            <person name="Iotti M."/>
            <person name="Le Tacon F."/>
            <person name="Lindquist E.A."/>
            <person name="Lipzen A."/>
            <person name="Malagnac F."/>
            <person name="Mello A."/>
            <person name="Molinier V."/>
            <person name="Miyauchi S."/>
            <person name="Poulain J."/>
            <person name="Riccioni C."/>
            <person name="Rubini A."/>
            <person name="Sitrit Y."/>
            <person name="Splivallo R."/>
            <person name="Traeger S."/>
            <person name="Wang M."/>
            <person name="Zifcakova L."/>
            <person name="Wipf D."/>
            <person name="Zambonelli A."/>
            <person name="Paolocci F."/>
            <person name="Nowrousian M."/>
            <person name="Ottonello S."/>
            <person name="Baldrian P."/>
            <person name="Spatafora J.W."/>
            <person name="Henrissat B."/>
            <person name="Nagy L.G."/>
            <person name="Aury J.M."/>
            <person name="Wincker P."/>
            <person name="Grigoriev I.V."/>
            <person name="Bonfante P."/>
            <person name="Martin F.M."/>
        </authorList>
    </citation>
    <scope>NUCLEOTIDE SEQUENCE [LARGE SCALE GENOMIC DNA]</scope>
    <source>
        <strain evidence="2 3">CCBAS932</strain>
    </source>
</reference>
<keyword evidence="3" id="KW-1185">Reference proteome</keyword>
<dbReference type="Pfam" id="PF12855">
    <property type="entry name" value="Ecl1"/>
    <property type="match status" value="1"/>
</dbReference>
<evidence type="ECO:0008006" key="4">
    <source>
        <dbReference type="Google" id="ProtNLM"/>
    </source>
</evidence>
<evidence type="ECO:0000313" key="2">
    <source>
        <dbReference type="EMBL" id="RPB14021.1"/>
    </source>
</evidence>
<proteinExistence type="predicted"/>
<feature type="compositionally biased region" description="Polar residues" evidence="1">
    <location>
        <begin position="105"/>
        <end position="114"/>
    </location>
</feature>
<accession>A0A3N4L0C2</accession>
<dbReference type="InterPro" id="IPR024368">
    <property type="entry name" value="Ecl1/2/3"/>
</dbReference>
<feature type="region of interest" description="Disordered" evidence="1">
    <location>
        <begin position="35"/>
        <end position="200"/>
    </location>
</feature>
<sequence length="310" mass="33725">MATSFLPFCAHCEQQIIVPNTGILYCSEKCRRKDQAKPPPIPIGPSSPSTCNWSTPPLTPYGDEFSNGPPRKNYVEPLSPTPPRSVPEVEPSYPEYAGSPPISITGRTTSSDGGYSNYHYNHHRSGTTSPIDSQPSSPTNHNANLYNPPRRPVHLRSLTGGSISNFSGNASNNPPTQYQLHQQRPLPPLHHPVSYSSSPRSIDLVTPYLLQDHSQRHGSSSSLSSGSSSGSSSSEDLQYGYEKTLPIAEVAAQVGNLKTLFNFDAIRGRPTASRNGMYTPMDRTPERSPVRGVGRQQPLMMRSSGGGWPN</sequence>
<feature type="compositionally biased region" description="Polar residues" evidence="1">
    <location>
        <begin position="159"/>
        <end position="178"/>
    </location>
</feature>
<feature type="region of interest" description="Disordered" evidence="1">
    <location>
        <begin position="272"/>
        <end position="310"/>
    </location>
</feature>
<dbReference type="EMBL" id="ML119120">
    <property type="protein sequence ID" value="RPB14021.1"/>
    <property type="molecule type" value="Genomic_DNA"/>
</dbReference>
<evidence type="ECO:0000256" key="1">
    <source>
        <dbReference type="SAM" id="MobiDB-lite"/>
    </source>
</evidence>
<gene>
    <name evidence="2" type="ORF">P167DRAFT_544300</name>
</gene>
<feature type="region of interest" description="Disordered" evidence="1">
    <location>
        <begin position="213"/>
        <end position="237"/>
    </location>
</feature>
<dbReference type="AlphaFoldDB" id="A0A3N4L0C2"/>
<dbReference type="InParanoid" id="A0A3N4L0C2"/>
<dbReference type="Proteomes" id="UP000277580">
    <property type="component" value="Unassembled WGS sequence"/>
</dbReference>
<organism evidence="2 3">
    <name type="scientific">Morchella conica CCBAS932</name>
    <dbReference type="NCBI Taxonomy" id="1392247"/>
    <lineage>
        <taxon>Eukaryota</taxon>
        <taxon>Fungi</taxon>
        <taxon>Dikarya</taxon>
        <taxon>Ascomycota</taxon>
        <taxon>Pezizomycotina</taxon>
        <taxon>Pezizomycetes</taxon>
        <taxon>Pezizales</taxon>
        <taxon>Morchellaceae</taxon>
        <taxon>Morchella</taxon>
    </lineage>
</organism>